<reference evidence="5 6" key="1">
    <citation type="journal article" date="2011" name="Science">
        <title>The ecoresponsive genome of Daphnia pulex.</title>
        <authorList>
            <person name="Colbourne J.K."/>
            <person name="Pfrender M.E."/>
            <person name="Gilbert D."/>
            <person name="Thomas W.K."/>
            <person name="Tucker A."/>
            <person name="Oakley T.H."/>
            <person name="Tokishita S."/>
            <person name="Aerts A."/>
            <person name="Arnold G.J."/>
            <person name="Basu M.K."/>
            <person name="Bauer D.J."/>
            <person name="Caceres C.E."/>
            <person name="Carmel L."/>
            <person name="Casola C."/>
            <person name="Choi J.H."/>
            <person name="Detter J.C."/>
            <person name="Dong Q."/>
            <person name="Dusheyko S."/>
            <person name="Eads B.D."/>
            <person name="Frohlich T."/>
            <person name="Geiler-Samerotte K.A."/>
            <person name="Gerlach D."/>
            <person name="Hatcher P."/>
            <person name="Jogdeo S."/>
            <person name="Krijgsveld J."/>
            <person name="Kriventseva E.V."/>
            <person name="Kultz D."/>
            <person name="Laforsch C."/>
            <person name="Lindquist E."/>
            <person name="Lopez J."/>
            <person name="Manak J.R."/>
            <person name="Muller J."/>
            <person name="Pangilinan J."/>
            <person name="Patwardhan R.P."/>
            <person name="Pitluck S."/>
            <person name="Pritham E.J."/>
            <person name="Rechtsteiner A."/>
            <person name="Rho M."/>
            <person name="Rogozin I.B."/>
            <person name="Sakarya O."/>
            <person name="Salamov A."/>
            <person name="Schaack S."/>
            <person name="Shapiro H."/>
            <person name="Shiga Y."/>
            <person name="Skalitzky C."/>
            <person name="Smith Z."/>
            <person name="Souvorov A."/>
            <person name="Sung W."/>
            <person name="Tang Z."/>
            <person name="Tsuchiya D."/>
            <person name="Tu H."/>
            <person name="Vos H."/>
            <person name="Wang M."/>
            <person name="Wolf Y.I."/>
            <person name="Yamagata H."/>
            <person name="Yamada T."/>
            <person name="Ye Y."/>
            <person name="Shaw J.R."/>
            <person name="Andrews J."/>
            <person name="Crease T.J."/>
            <person name="Tang H."/>
            <person name="Lucas S.M."/>
            <person name="Robertson H.M."/>
            <person name="Bork P."/>
            <person name="Koonin E.V."/>
            <person name="Zdobnov E.M."/>
            <person name="Grigoriev I.V."/>
            <person name="Lynch M."/>
            <person name="Boore J.L."/>
        </authorList>
    </citation>
    <scope>NUCLEOTIDE SEQUENCE [LARGE SCALE GENOMIC DNA]</scope>
</reference>
<comment type="subcellular location">
    <subcellularLocation>
        <location evidence="1">Secreted</location>
    </subcellularLocation>
</comment>
<dbReference type="PRINTS" id="PR00007">
    <property type="entry name" value="COMPLEMNTC1Q"/>
</dbReference>
<organism evidence="5 6">
    <name type="scientific">Daphnia pulex</name>
    <name type="common">Water flea</name>
    <dbReference type="NCBI Taxonomy" id="6669"/>
    <lineage>
        <taxon>Eukaryota</taxon>
        <taxon>Metazoa</taxon>
        <taxon>Ecdysozoa</taxon>
        <taxon>Arthropoda</taxon>
        <taxon>Crustacea</taxon>
        <taxon>Branchiopoda</taxon>
        <taxon>Diplostraca</taxon>
        <taxon>Cladocera</taxon>
        <taxon>Anomopoda</taxon>
        <taxon>Daphniidae</taxon>
        <taxon>Daphnia</taxon>
    </lineage>
</organism>
<dbReference type="PhylomeDB" id="E9H4T1"/>
<evidence type="ECO:0000256" key="2">
    <source>
        <dbReference type="ARBA" id="ARBA00022525"/>
    </source>
</evidence>
<dbReference type="PANTHER" id="PTHR22923">
    <property type="entry name" value="CEREBELLIN-RELATED"/>
    <property type="match status" value="1"/>
</dbReference>
<protein>
    <submittedName>
        <fullName evidence="5">Ovary-specific C1q-like factor-like protein</fullName>
    </submittedName>
</protein>
<dbReference type="InterPro" id="IPR050822">
    <property type="entry name" value="Cerebellin_Synaptic_Org"/>
</dbReference>
<evidence type="ECO:0000313" key="6">
    <source>
        <dbReference type="Proteomes" id="UP000000305"/>
    </source>
</evidence>
<dbReference type="HOGENOM" id="CLU_068539_1_1_1"/>
<dbReference type="Gene3D" id="2.60.120.40">
    <property type="match status" value="1"/>
</dbReference>
<dbReference type="EMBL" id="GL732592">
    <property type="protein sequence ID" value="EFX73303.1"/>
    <property type="molecule type" value="Genomic_DNA"/>
</dbReference>
<dbReference type="AlphaFoldDB" id="E9H4T1"/>
<gene>
    <name evidence="5" type="ORF">DAPPUDRAFT_109980</name>
</gene>
<sequence>MSTDAGYETWIGYADVKSSPVYFYVQKNANYAIVNTAIPFELTRTNVGNAMNASTGVFTTPRPGKYFFTFSGINYGSYAAVELQLNGVQIGAGYSSEMHNTFSHHVTLQLSKGDQIRLVLISGTVYDDIRSYTSFVGFLVEEDVFE</sequence>
<evidence type="ECO:0000256" key="1">
    <source>
        <dbReference type="ARBA" id="ARBA00004613"/>
    </source>
</evidence>
<accession>E9H4T1</accession>
<dbReference type="OrthoDB" id="10070467at2759"/>
<proteinExistence type="predicted"/>
<name>E9H4T1_DAPPU</name>
<feature type="domain" description="C1q" evidence="4">
    <location>
        <begin position="16"/>
        <end position="146"/>
    </location>
</feature>
<evidence type="ECO:0000313" key="5">
    <source>
        <dbReference type="EMBL" id="EFX73303.1"/>
    </source>
</evidence>
<dbReference type="SUPFAM" id="SSF49842">
    <property type="entry name" value="TNF-like"/>
    <property type="match status" value="1"/>
</dbReference>
<evidence type="ECO:0000256" key="3">
    <source>
        <dbReference type="ARBA" id="ARBA00022729"/>
    </source>
</evidence>
<dbReference type="PROSITE" id="PS50871">
    <property type="entry name" value="C1Q"/>
    <property type="match status" value="1"/>
</dbReference>
<keyword evidence="6" id="KW-1185">Reference proteome</keyword>
<evidence type="ECO:0000259" key="4">
    <source>
        <dbReference type="PROSITE" id="PS50871"/>
    </source>
</evidence>
<dbReference type="Proteomes" id="UP000000305">
    <property type="component" value="Unassembled WGS sequence"/>
</dbReference>
<dbReference type="GO" id="GO:0005615">
    <property type="term" value="C:extracellular space"/>
    <property type="evidence" value="ECO:0000318"/>
    <property type="project" value="GO_Central"/>
</dbReference>
<dbReference type="KEGG" id="dpx:DAPPUDRAFT_109980"/>
<dbReference type="InterPro" id="IPR001073">
    <property type="entry name" value="C1q_dom"/>
</dbReference>
<keyword evidence="2" id="KW-0964">Secreted</keyword>
<dbReference type="SMART" id="SM00110">
    <property type="entry name" value="C1Q"/>
    <property type="match status" value="1"/>
</dbReference>
<keyword evidence="3" id="KW-0732">Signal</keyword>
<dbReference type="Pfam" id="PF00386">
    <property type="entry name" value="C1q"/>
    <property type="match status" value="1"/>
</dbReference>
<dbReference type="InParanoid" id="E9H4T1"/>
<dbReference type="eggNOG" id="ENOG502QSK2">
    <property type="taxonomic scope" value="Eukaryota"/>
</dbReference>
<dbReference type="PANTHER" id="PTHR22923:SF62">
    <property type="entry name" value="CVP18"/>
    <property type="match status" value="1"/>
</dbReference>
<dbReference type="InterPro" id="IPR008983">
    <property type="entry name" value="Tumour_necrosis_fac-like_dom"/>
</dbReference>